<keyword evidence="1" id="KW-0812">Transmembrane</keyword>
<evidence type="ECO:0000256" key="1">
    <source>
        <dbReference type="SAM" id="Phobius"/>
    </source>
</evidence>
<dbReference type="InterPro" id="IPR051675">
    <property type="entry name" value="Endo/Exo/Phosphatase_dom_1"/>
</dbReference>
<gene>
    <name evidence="3" type="ORF">IAD31_00375</name>
</gene>
<reference evidence="3" key="1">
    <citation type="submission" date="2020-10" db="EMBL/GenBank/DDBJ databases">
        <authorList>
            <person name="Gilroy R."/>
        </authorList>
    </citation>
    <scope>NUCLEOTIDE SEQUENCE</scope>
    <source>
        <strain evidence="3">ChiGjej2B2-12916</strain>
    </source>
</reference>
<dbReference type="GO" id="GO:0015627">
    <property type="term" value="C:type II protein secretion system complex"/>
    <property type="evidence" value="ECO:0007669"/>
    <property type="project" value="TreeGrafter"/>
</dbReference>
<organism evidence="3 4">
    <name type="scientific">Candidatus Enterenecus faecium</name>
    <dbReference type="NCBI Taxonomy" id="2840780"/>
    <lineage>
        <taxon>Bacteria</taxon>
        <taxon>Bacillati</taxon>
        <taxon>Bacillota</taxon>
        <taxon>Clostridia</taxon>
        <taxon>Eubacteriales</taxon>
        <taxon>Candidatus Enterenecus</taxon>
    </lineage>
</organism>
<dbReference type="Gene3D" id="1.10.150.280">
    <property type="entry name" value="AF1531-like domain"/>
    <property type="match status" value="1"/>
</dbReference>
<evidence type="ECO:0000259" key="2">
    <source>
        <dbReference type="SMART" id="SM00278"/>
    </source>
</evidence>
<evidence type="ECO:0000313" key="4">
    <source>
        <dbReference type="Proteomes" id="UP000886879"/>
    </source>
</evidence>
<reference evidence="3" key="2">
    <citation type="journal article" date="2021" name="PeerJ">
        <title>Extensive microbial diversity within the chicken gut microbiome revealed by metagenomics and culture.</title>
        <authorList>
            <person name="Gilroy R."/>
            <person name="Ravi A."/>
            <person name="Getino M."/>
            <person name="Pursley I."/>
            <person name="Horton D.L."/>
            <person name="Alikhan N.F."/>
            <person name="Baker D."/>
            <person name="Gharbi K."/>
            <person name="Hall N."/>
            <person name="Watson M."/>
            <person name="Adriaenssens E.M."/>
            <person name="Foster-Nyarko E."/>
            <person name="Jarju S."/>
            <person name="Secka A."/>
            <person name="Antonio M."/>
            <person name="Oren A."/>
            <person name="Chaudhuri R.R."/>
            <person name="La Ragione R."/>
            <person name="Hildebrand F."/>
            <person name="Pallen M.J."/>
        </authorList>
    </citation>
    <scope>NUCLEOTIDE SEQUENCE</scope>
    <source>
        <strain evidence="3">ChiGjej2B2-12916</strain>
    </source>
</reference>
<dbReference type="InterPro" id="IPR010994">
    <property type="entry name" value="RuvA_2-like"/>
</dbReference>
<dbReference type="SUPFAM" id="SSF47781">
    <property type="entry name" value="RuvA domain 2-like"/>
    <property type="match status" value="1"/>
</dbReference>
<keyword evidence="1" id="KW-1133">Transmembrane helix</keyword>
<dbReference type="PANTHER" id="PTHR21180">
    <property type="entry name" value="ENDONUCLEASE/EXONUCLEASE/PHOSPHATASE FAMILY DOMAIN-CONTAINING PROTEIN 1"/>
    <property type="match status" value="1"/>
</dbReference>
<dbReference type="InterPro" id="IPR003583">
    <property type="entry name" value="Hlx-hairpin-Hlx_DNA-bd_motif"/>
</dbReference>
<dbReference type="InterPro" id="IPR004509">
    <property type="entry name" value="Competence_ComEA_HhH"/>
</dbReference>
<dbReference type="GO" id="GO:0006281">
    <property type="term" value="P:DNA repair"/>
    <property type="evidence" value="ECO:0007669"/>
    <property type="project" value="InterPro"/>
</dbReference>
<dbReference type="Pfam" id="PF12836">
    <property type="entry name" value="HHH_3"/>
    <property type="match status" value="1"/>
</dbReference>
<sequence length="113" mass="12519">MKYIGRILCLVLCGMLLATVSVWFMRQGRIETLELRPGPQSGVEFAGLDRGKVNINLATREQLEELPGIGPALATAIVRYRGVHGPFEYPEHLIEVPGISEKMMETLLDLIAV</sequence>
<feature type="domain" description="Helix-hairpin-helix DNA-binding motif class 1" evidence="2">
    <location>
        <begin position="61"/>
        <end position="80"/>
    </location>
</feature>
<proteinExistence type="predicted"/>
<dbReference type="AlphaFoldDB" id="A0A9D0YQ41"/>
<dbReference type="NCBIfam" id="TIGR00426">
    <property type="entry name" value="competence protein ComEA helix-hairpin-helix repeat region"/>
    <property type="match status" value="1"/>
</dbReference>
<keyword evidence="1" id="KW-0472">Membrane</keyword>
<protein>
    <submittedName>
        <fullName evidence="3">Helix-hairpin-helix domain-containing protein</fullName>
    </submittedName>
</protein>
<dbReference type="PANTHER" id="PTHR21180:SF32">
    <property type="entry name" value="ENDONUCLEASE_EXONUCLEASE_PHOSPHATASE FAMILY DOMAIN-CONTAINING PROTEIN 1"/>
    <property type="match status" value="1"/>
</dbReference>
<evidence type="ECO:0000313" key="3">
    <source>
        <dbReference type="EMBL" id="HIQ60047.1"/>
    </source>
</evidence>
<feature type="transmembrane region" description="Helical" evidence="1">
    <location>
        <begin position="7"/>
        <end position="25"/>
    </location>
</feature>
<feature type="domain" description="Helix-hairpin-helix DNA-binding motif class 1" evidence="2">
    <location>
        <begin position="91"/>
        <end position="110"/>
    </location>
</feature>
<name>A0A9D0YQ41_9FIRM</name>
<dbReference type="GO" id="GO:0015628">
    <property type="term" value="P:protein secretion by the type II secretion system"/>
    <property type="evidence" value="ECO:0007669"/>
    <property type="project" value="TreeGrafter"/>
</dbReference>
<dbReference type="SMART" id="SM00278">
    <property type="entry name" value="HhH1"/>
    <property type="match status" value="2"/>
</dbReference>
<accession>A0A9D0YQ41</accession>
<dbReference type="Proteomes" id="UP000886879">
    <property type="component" value="Unassembled WGS sequence"/>
</dbReference>
<dbReference type="GO" id="GO:0003677">
    <property type="term" value="F:DNA binding"/>
    <property type="evidence" value="ECO:0007669"/>
    <property type="project" value="InterPro"/>
</dbReference>
<dbReference type="EMBL" id="DVFO01000002">
    <property type="protein sequence ID" value="HIQ60047.1"/>
    <property type="molecule type" value="Genomic_DNA"/>
</dbReference>
<comment type="caution">
    <text evidence="3">The sequence shown here is derived from an EMBL/GenBank/DDBJ whole genome shotgun (WGS) entry which is preliminary data.</text>
</comment>